<evidence type="ECO:0000313" key="2">
    <source>
        <dbReference type="Proteomes" id="UP000198863"/>
    </source>
</evidence>
<name>A0A1G7YH33_9ACTN</name>
<gene>
    <name evidence="1" type="ORF">SAMN05660324_3950</name>
</gene>
<protein>
    <submittedName>
        <fullName evidence="1">Uncharacterized protein</fullName>
    </submittedName>
</protein>
<dbReference type="AlphaFoldDB" id="A0A1G7YH33"/>
<dbReference type="Proteomes" id="UP000198863">
    <property type="component" value="Unassembled WGS sequence"/>
</dbReference>
<organism evidence="1 2">
    <name type="scientific">Klenkia brasiliensis</name>
    <dbReference type="NCBI Taxonomy" id="333142"/>
    <lineage>
        <taxon>Bacteria</taxon>
        <taxon>Bacillati</taxon>
        <taxon>Actinomycetota</taxon>
        <taxon>Actinomycetes</taxon>
        <taxon>Geodermatophilales</taxon>
        <taxon>Geodermatophilaceae</taxon>
        <taxon>Klenkia</taxon>
    </lineage>
</organism>
<dbReference type="EMBL" id="FNCF01000007">
    <property type="protein sequence ID" value="SDG95609.1"/>
    <property type="molecule type" value="Genomic_DNA"/>
</dbReference>
<evidence type="ECO:0000313" key="1">
    <source>
        <dbReference type="EMBL" id="SDG95609.1"/>
    </source>
</evidence>
<accession>A0A1G7YH33</accession>
<proteinExistence type="predicted"/>
<keyword evidence="2" id="KW-1185">Reference proteome</keyword>
<sequence length="76" mass="8224">MQALREAGGVGRCAERICRASSRRITVAMGSKLHLCHDRETGQVLGLGHAACNLSEAARYARAKQTEAEATRLDWG</sequence>
<reference evidence="2" key="1">
    <citation type="submission" date="2016-10" db="EMBL/GenBank/DDBJ databases">
        <authorList>
            <person name="Varghese N."/>
            <person name="Submissions S."/>
        </authorList>
    </citation>
    <scope>NUCLEOTIDE SEQUENCE [LARGE SCALE GENOMIC DNA]</scope>
    <source>
        <strain evidence="2">DSM 44526</strain>
    </source>
</reference>